<dbReference type="EMBL" id="JAWLKA010000010">
    <property type="protein sequence ID" value="MDV6282488.1"/>
    <property type="molecule type" value="Genomic_DNA"/>
</dbReference>
<dbReference type="InterPro" id="IPR000524">
    <property type="entry name" value="Tscrpt_reg_HTH_GntR"/>
</dbReference>
<dbReference type="InterPro" id="IPR036388">
    <property type="entry name" value="WH-like_DNA-bd_sf"/>
</dbReference>
<name>A0ABU4CGU4_RHOJO</name>
<dbReference type="PANTHER" id="PTHR43537:SF5">
    <property type="entry name" value="UXU OPERON TRANSCRIPTIONAL REGULATOR"/>
    <property type="match status" value="1"/>
</dbReference>
<organism evidence="6 7">
    <name type="scientific">Rhodococcus jostii</name>
    <dbReference type="NCBI Taxonomy" id="132919"/>
    <lineage>
        <taxon>Bacteria</taxon>
        <taxon>Bacillati</taxon>
        <taxon>Actinomycetota</taxon>
        <taxon>Actinomycetes</taxon>
        <taxon>Mycobacteriales</taxon>
        <taxon>Nocardiaceae</taxon>
        <taxon>Rhodococcus</taxon>
    </lineage>
</organism>
<evidence type="ECO:0000256" key="3">
    <source>
        <dbReference type="ARBA" id="ARBA00023163"/>
    </source>
</evidence>
<evidence type="ECO:0000256" key="4">
    <source>
        <dbReference type="SAM" id="MobiDB-lite"/>
    </source>
</evidence>
<dbReference type="SMART" id="SM00345">
    <property type="entry name" value="HTH_GNTR"/>
    <property type="match status" value="1"/>
</dbReference>
<dbReference type="SUPFAM" id="SSF48008">
    <property type="entry name" value="GntR ligand-binding domain-like"/>
    <property type="match status" value="1"/>
</dbReference>
<keyword evidence="2" id="KW-0238">DNA-binding</keyword>
<evidence type="ECO:0000259" key="5">
    <source>
        <dbReference type="PROSITE" id="PS50949"/>
    </source>
</evidence>
<evidence type="ECO:0000256" key="1">
    <source>
        <dbReference type="ARBA" id="ARBA00023015"/>
    </source>
</evidence>
<dbReference type="Pfam" id="PF07729">
    <property type="entry name" value="FCD"/>
    <property type="match status" value="1"/>
</dbReference>
<evidence type="ECO:0000313" key="6">
    <source>
        <dbReference type="EMBL" id="MDV6282488.1"/>
    </source>
</evidence>
<keyword evidence="3" id="KW-0804">Transcription</keyword>
<proteinExistence type="predicted"/>
<protein>
    <submittedName>
        <fullName evidence="6">FadR/GntR family transcriptional regulator</fullName>
    </submittedName>
</protein>
<dbReference type="PROSITE" id="PS50949">
    <property type="entry name" value="HTH_GNTR"/>
    <property type="match status" value="1"/>
</dbReference>
<gene>
    <name evidence="6" type="ORF">R3Q59_18495</name>
</gene>
<dbReference type="SMART" id="SM00895">
    <property type="entry name" value="FCD"/>
    <property type="match status" value="1"/>
</dbReference>
<feature type="region of interest" description="Disordered" evidence="4">
    <location>
        <begin position="1"/>
        <end position="25"/>
    </location>
</feature>
<accession>A0ABU4CGU4</accession>
<evidence type="ECO:0000256" key="2">
    <source>
        <dbReference type="ARBA" id="ARBA00023125"/>
    </source>
</evidence>
<dbReference type="Gene3D" id="1.20.120.530">
    <property type="entry name" value="GntR ligand-binding domain-like"/>
    <property type="match status" value="1"/>
</dbReference>
<dbReference type="InterPro" id="IPR008920">
    <property type="entry name" value="TF_FadR/GntR_C"/>
</dbReference>
<evidence type="ECO:0000313" key="7">
    <source>
        <dbReference type="Proteomes" id="UP001185737"/>
    </source>
</evidence>
<feature type="domain" description="HTH gntR-type" evidence="5">
    <location>
        <begin position="25"/>
        <end position="95"/>
    </location>
</feature>
<keyword evidence="1" id="KW-0805">Transcription regulation</keyword>
<dbReference type="CDD" id="cd07377">
    <property type="entry name" value="WHTH_GntR"/>
    <property type="match status" value="1"/>
</dbReference>
<dbReference type="InterPro" id="IPR036390">
    <property type="entry name" value="WH_DNA-bd_sf"/>
</dbReference>
<keyword evidence="7" id="KW-1185">Reference proteome</keyword>
<dbReference type="PANTHER" id="PTHR43537">
    <property type="entry name" value="TRANSCRIPTIONAL REGULATOR, GNTR FAMILY"/>
    <property type="match status" value="1"/>
</dbReference>
<dbReference type="Gene3D" id="1.10.10.10">
    <property type="entry name" value="Winged helix-like DNA-binding domain superfamily/Winged helix DNA-binding domain"/>
    <property type="match status" value="1"/>
</dbReference>
<sequence length="263" mass="29057">MLEANGNGINVKDMTPQAYEPRMPPKRSEVIAQRIVKDIRTRGLRPGDPLATETEMCASHSVGRSTLREGLRILELLGVIEIRPGRGGGPVVAAPNSRHLASTMALLMQFSETTFRSVIELRGYIEPIAASLCAAHRDEQTVLALRESVASMRADIDDEATFLHENHQFHTLVATGANNPLITYISNSLDWVLDGAPLGVQFTRTARRSVLAVHEAIYQSIAAGQPTEAGEAMQRHMVETAKYFEKKFPNVLRQVVTWELYGL</sequence>
<dbReference type="SUPFAM" id="SSF46785">
    <property type="entry name" value="Winged helix' DNA-binding domain"/>
    <property type="match status" value="1"/>
</dbReference>
<dbReference type="RefSeq" id="WP_283332043.1">
    <property type="nucleotide sequence ID" value="NZ_JAWLKA010000010.1"/>
</dbReference>
<comment type="caution">
    <text evidence="6">The sequence shown here is derived from an EMBL/GenBank/DDBJ whole genome shotgun (WGS) entry which is preliminary data.</text>
</comment>
<dbReference type="Pfam" id="PF00392">
    <property type="entry name" value="GntR"/>
    <property type="match status" value="1"/>
</dbReference>
<dbReference type="InterPro" id="IPR011711">
    <property type="entry name" value="GntR_C"/>
</dbReference>
<reference evidence="6 7" key="1">
    <citation type="submission" date="2023-10" db="EMBL/GenBank/DDBJ databases">
        <title>Development of a sustainable strategy for remediation of hydrocarbon-contaminated territories based on the waste exchange concept.</title>
        <authorList>
            <person name="Krivoruchko A."/>
        </authorList>
    </citation>
    <scope>NUCLEOTIDE SEQUENCE [LARGE SCALE GENOMIC DNA]</scope>
    <source>
        <strain evidence="6 7">IEGM 60</strain>
    </source>
</reference>
<dbReference type="Proteomes" id="UP001185737">
    <property type="component" value="Unassembled WGS sequence"/>
</dbReference>